<gene>
    <name evidence="1" type="ORF">TAV2_LOCUS7731</name>
</gene>
<dbReference type="Proteomes" id="UP000836841">
    <property type="component" value="Chromosome 2"/>
</dbReference>
<dbReference type="AlphaFoldDB" id="A0AAU9RRV2"/>
<evidence type="ECO:0000313" key="2">
    <source>
        <dbReference type="Proteomes" id="UP000836841"/>
    </source>
</evidence>
<feature type="non-terminal residue" evidence="1">
    <location>
        <position position="1"/>
    </location>
</feature>
<reference evidence="1 2" key="1">
    <citation type="submission" date="2022-03" db="EMBL/GenBank/DDBJ databases">
        <authorList>
            <person name="Nunn A."/>
            <person name="Chopra R."/>
            <person name="Nunn A."/>
            <person name="Contreras Garrido A."/>
        </authorList>
    </citation>
    <scope>NUCLEOTIDE SEQUENCE [LARGE SCALE GENOMIC DNA]</scope>
</reference>
<feature type="non-terminal residue" evidence="1">
    <location>
        <position position="75"/>
    </location>
</feature>
<dbReference type="EMBL" id="OU466858">
    <property type="protein sequence ID" value="CAH2046464.1"/>
    <property type="molecule type" value="Genomic_DNA"/>
</dbReference>
<accession>A0AAU9RRV2</accession>
<proteinExistence type="predicted"/>
<protein>
    <submittedName>
        <fullName evidence="1">Uncharacterized protein</fullName>
    </submittedName>
</protein>
<keyword evidence="2" id="KW-1185">Reference proteome</keyword>
<sequence>SAHDSKNLNNALTRHNSRLIVPEVINPNYDQVNFEESVYVGALESQQREYANNWKDIIALSMWNDAMEAGSQHQW</sequence>
<name>A0AAU9RRV2_THLAR</name>
<evidence type="ECO:0000313" key="1">
    <source>
        <dbReference type="EMBL" id="CAH2046464.1"/>
    </source>
</evidence>
<organism evidence="1 2">
    <name type="scientific">Thlaspi arvense</name>
    <name type="common">Field penny-cress</name>
    <dbReference type="NCBI Taxonomy" id="13288"/>
    <lineage>
        <taxon>Eukaryota</taxon>
        <taxon>Viridiplantae</taxon>
        <taxon>Streptophyta</taxon>
        <taxon>Embryophyta</taxon>
        <taxon>Tracheophyta</taxon>
        <taxon>Spermatophyta</taxon>
        <taxon>Magnoliopsida</taxon>
        <taxon>eudicotyledons</taxon>
        <taxon>Gunneridae</taxon>
        <taxon>Pentapetalae</taxon>
        <taxon>rosids</taxon>
        <taxon>malvids</taxon>
        <taxon>Brassicales</taxon>
        <taxon>Brassicaceae</taxon>
        <taxon>Thlaspideae</taxon>
        <taxon>Thlaspi</taxon>
    </lineage>
</organism>